<dbReference type="Proteomes" id="UP001501175">
    <property type="component" value="Unassembled WGS sequence"/>
</dbReference>
<dbReference type="Gene3D" id="3.10.450.50">
    <property type="match status" value="1"/>
</dbReference>
<name>A0ABP8MVU1_9BACT</name>
<dbReference type="PROSITE" id="PS51257">
    <property type="entry name" value="PROKAR_LIPOPROTEIN"/>
    <property type="match status" value="1"/>
</dbReference>
<feature type="chain" id="PRO_5046024264" description="DUF4440 domain-containing protein" evidence="1">
    <location>
        <begin position="19"/>
        <end position="160"/>
    </location>
</feature>
<evidence type="ECO:0000256" key="1">
    <source>
        <dbReference type="SAM" id="SignalP"/>
    </source>
</evidence>
<dbReference type="InterPro" id="IPR027843">
    <property type="entry name" value="DUF4440"/>
</dbReference>
<feature type="signal peptide" evidence="1">
    <location>
        <begin position="1"/>
        <end position="18"/>
    </location>
</feature>
<comment type="caution">
    <text evidence="3">The sequence shown here is derived from an EMBL/GenBank/DDBJ whole genome shotgun (WGS) entry which is preliminary data.</text>
</comment>
<dbReference type="Pfam" id="PF14534">
    <property type="entry name" value="DUF4440"/>
    <property type="match status" value="1"/>
</dbReference>
<feature type="domain" description="DUF4440" evidence="2">
    <location>
        <begin position="28"/>
        <end position="138"/>
    </location>
</feature>
<dbReference type="SUPFAM" id="SSF54427">
    <property type="entry name" value="NTF2-like"/>
    <property type="match status" value="1"/>
</dbReference>
<proteinExistence type="predicted"/>
<organism evidence="3 4">
    <name type="scientific">Nibrella saemangeumensis</name>
    <dbReference type="NCBI Taxonomy" id="1084526"/>
    <lineage>
        <taxon>Bacteria</taxon>
        <taxon>Pseudomonadati</taxon>
        <taxon>Bacteroidota</taxon>
        <taxon>Cytophagia</taxon>
        <taxon>Cytophagales</taxon>
        <taxon>Spirosomataceae</taxon>
        <taxon>Nibrella</taxon>
    </lineage>
</organism>
<evidence type="ECO:0000259" key="2">
    <source>
        <dbReference type="Pfam" id="PF14534"/>
    </source>
</evidence>
<dbReference type="RefSeq" id="WP_345243529.1">
    <property type="nucleotide sequence ID" value="NZ_BAABHD010000024.1"/>
</dbReference>
<dbReference type="InterPro" id="IPR032710">
    <property type="entry name" value="NTF2-like_dom_sf"/>
</dbReference>
<gene>
    <name evidence="3" type="ORF">GCM10023189_22710</name>
</gene>
<keyword evidence="4" id="KW-1185">Reference proteome</keyword>
<evidence type="ECO:0000313" key="4">
    <source>
        <dbReference type="Proteomes" id="UP001501175"/>
    </source>
</evidence>
<dbReference type="EMBL" id="BAABHD010000024">
    <property type="protein sequence ID" value="GAA4455176.1"/>
    <property type="molecule type" value="Genomic_DNA"/>
</dbReference>
<protein>
    <recommendedName>
        <fullName evidence="2">DUF4440 domain-containing protein</fullName>
    </recommendedName>
</protein>
<accession>A0ABP8MVU1</accession>
<evidence type="ECO:0000313" key="3">
    <source>
        <dbReference type="EMBL" id="GAA4455176.1"/>
    </source>
</evidence>
<keyword evidence="1" id="KW-0732">Signal</keyword>
<reference evidence="4" key="1">
    <citation type="journal article" date="2019" name="Int. J. Syst. Evol. Microbiol.">
        <title>The Global Catalogue of Microorganisms (GCM) 10K type strain sequencing project: providing services to taxonomists for standard genome sequencing and annotation.</title>
        <authorList>
            <consortium name="The Broad Institute Genomics Platform"/>
            <consortium name="The Broad Institute Genome Sequencing Center for Infectious Disease"/>
            <person name="Wu L."/>
            <person name="Ma J."/>
        </authorList>
    </citation>
    <scope>NUCLEOTIDE SEQUENCE [LARGE SCALE GENOMIC DNA]</scope>
    <source>
        <strain evidence="4">JCM 17927</strain>
    </source>
</reference>
<sequence>MKAFIQAIAVAGLLSACAKPGNDTANVQELNQQFISAWNSKDASKVNSFLADDVHFLQGEAHYTGKSEVSRKWVEETLPTINNLKTSVVTSAADSKIAYEAGTFSVDVLPETQDQPRGMGEGNFVLIWKKADDNTWKLSYAQLEDHPVRVKDPRSTAANF</sequence>